<dbReference type="OrthoDB" id="5946163at2759"/>
<sequence>MLYSFDEGNNYYKLSIFDEDDIIDDERVIGIGENERLVIFGRNLIKSTLIIAHVDFLKLLKRACQMNDYSKWSMSRTNANCYQGVYKHKDDIFSKHELYEFGFNILSIEMDHHRNFVVILDSNQNLFVLCIKSNFVKLLSQNVNNFYYSPHNLYGLLKIRSFSFIKNENICFYRLFRHVECMKSDFDVMKFVYSEDFHSFLLLLRKKTLLVYEGMNIQFIKTTKAVIKIKNVTFFDIIKYNLFLIQKGSFIRIDLRYATRLDLLSDQDFSDLIQFRLDVVYNEDEYRKSEQLNKYLCNPIIQTEYFCYDEEIQSDHEHNRQTRDIECLRRYCAGFQCNSSECITNNVRCNGINECRDGSDEINCSSKSNYHLKYAL</sequence>
<name>A0A0C2J640_THEKT</name>
<dbReference type="PROSITE" id="PS01209">
    <property type="entry name" value="LDLRA_1"/>
    <property type="match status" value="1"/>
</dbReference>
<dbReference type="SMART" id="SM00192">
    <property type="entry name" value="LDLa"/>
    <property type="match status" value="1"/>
</dbReference>
<dbReference type="CDD" id="cd00112">
    <property type="entry name" value="LDLa"/>
    <property type="match status" value="1"/>
</dbReference>
<protein>
    <submittedName>
        <fullName evidence="3">Uncharacterized protein</fullName>
    </submittedName>
</protein>
<dbReference type="Proteomes" id="UP000031668">
    <property type="component" value="Unassembled WGS sequence"/>
</dbReference>
<dbReference type="AlphaFoldDB" id="A0A0C2J640"/>
<evidence type="ECO:0000313" key="3">
    <source>
        <dbReference type="EMBL" id="KII73244.1"/>
    </source>
</evidence>
<dbReference type="EMBL" id="JWZT01000922">
    <property type="protein sequence ID" value="KII73244.1"/>
    <property type="molecule type" value="Genomic_DNA"/>
</dbReference>
<organism evidence="3 4">
    <name type="scientific">Thelohanellus kitauei</name>
    <name type="common">Myxosporean</name>
    <dbReference type="NCBI Taxonomy" id="669202"/>
    <lineage>
        <taxon>Eukaryota</taxon>
        <taxon>Metazoa</taxon>
        <taxon>Cnidaria</taxon>
        <taxon>Myxozoa</taxon>
        <taxon>Myxosporea</taxon>
        <taxon>Bivalvulida</taxon>
        <taxon>Platysporina</taxon>
        <taxon>Myxobolidae</taxon>
        <taxon>Thelohanellus</taxon>
    </lineage>
</organism>
<dbReference type="InterPro" id="IPR002172">
    <property type="entry name" value="LDrepeatLR_classA_rpt"/>
</dbReference>
<dbReference type="PROSITE" id="PS50068">
    <property type="entry name" value="LDLRA_2"/>
    <property type="match status" value="1"/>
</dbReference>
<feature type="disulfide bond" evidence="2">
    <location>
        <begin position="337"/>
        <end position="355"/>
    </location>
</feature>
<comment type="caution">
    <text evidence="2">Lacks conserved residue(s) required for the propagation of feature annotation.</text>
</comment>
<evidence type="ECO:0000313" key="4">
    <source>
        <dbReference type="Proteomes" id="UP000031668"/>
    </source>
</evidence>
<keyword evidence="1 2" id="KW-1015">Disulfide bond</keyword>
<gene>
    <name evidence="3" type="ORF">RF11_03645</name>
</gene>
<keyword evidence="4" id="KW-1185">Reference proteome</keyword>
<proteinExistence type="predicted"/>
<dbReference type="Pfam" id="PF00057">
    <property type="entry name" value="Ldl_recept_a"/>
    <property type="match status" value="1"/>
</dbReference>
<dbReference type="Gene3D" id="4.10.400.10">
    <property type="entry name" value="Low-density Lipoprotein Receptor"/>
    <property type="match status" value="1"/>
</dbReference>
<dbReference type="InterPro" id="IPR023415">
    <property type="entry name" value="LDLR_class-A_CS"/>
</dbReference>
<reference evidence="3 4" key="1">
    <citation type="journal article" date="2014" name="Genome Biol. Evol.">
        <title>The genome of the myxosporean Thelohanellus kitauei shows adaptations to nutrient acquisition within its fish host.</title>
        <authorList>
            <person name="Yang Y."/>
            <person name="Xiong J."/>
            <person name="Zhou Z."/>
            <person name="Huo F."/>
            <person name="Miao W."/>
            <person name="Ran C."/>
            <person name="Liu Y."/>
            <person name="Zhang J."/>
            <person name="Feng J."/>
            <person name="Wang M."/>
            <person name="Wang M."/>
            <person name="Wang L."/>
            <person name="Yao B."/>
        </authorList>
    </citation>
    <scope>NUCLEOTIDE SEQUENCE [LARGE SCALE GENOMIC DNA]</scope>
    <source>
        <strain evidence="3">Wuqing</strain>
    </source>
</reference>
<dbReference type="InterPro" id="IPR036055">
    <property type="entry name" value="LDL_receptor-like_sf"/>
</dbReference>
<evidence type="ECO:0000256" key="2">
    <source>
        <dbReference type="PROSITE-ProRule" id="PRU00124"/>
    </source>
</evidence>
<evidence type="ECO:0000256" key="1">
    <source>
        <dbReference type="ARBA" id="ARBA00023157"/>
    </source>
</evidence>
<accession>A0A0C2J640</accession>
<feature type="disulfide bond" evidence="2">
    <location>
        <begin position="349"/>
        <end position="364"/>
    </location>
</feature>
<comment type="caution">
    <text evidence="3">The sequence shown here is derived from an EMBL/GenBank/DDBJ whole genome shotgun (WGS) entry which is preliminary data.</text>
</comment>
<dbReference type="SUPFAM" id="SSF57424">
    <property type="entry name" value="LDL receptor-like module"/>
    <property type="match status" value="1"/>
</dbReference>